<reference evidence="2" key="2">
    <citation type="submission" date="2015-01" db="EMBL/GenBank/DDBJ databases">
        <title>Evolutionary Origins and Diversification of the Mycorrhizal Mutualists.</title>
        <authorList>
            <consortium name="DOE Joint Genome Institute"/>
            <consortium name="Mycorrhizal Genomics Consortium"/>
            <person name="Kohler A."/>
            <person name="Kuo A."/>
            <person name="Nagy L.G."/>
            <person name="Floudas D."/>
            <person name="Copeland A."/>
            <person name="Barry K.W."/>
            <person name="Cichocki N."/>
            <person name="Veneault-Fourrey C."/>
            <person name="LaButti K."/>
            <person name="Lindquist E.A."/>
            <person name="Lipzen A."/>
            <person name="Lundell T."/>
            <person name="Morin E."/>
            <person name="Murat C."/>
            <person name="Riley R."/>
            <person name="Ohm R."/>
            <person name="Sun H."/>
            <person name="Tunlid A."/>
            <person name="Henrissat B."/>
            <person name="Grigoriev I.V."/>
            <person name="Hibbett D.S."/>
            <person name="Martin F."/>
        </authorList>
    </citation>
    <scope>NUCLEOTIDE SEQUENCE [LARGE SCALE GENOMIC DNA]</scope>
    <source>
        <strain evidence="2">LaAM-08-1</strain>
    </source>
</reference>
<organism evidence="1 2">
    <name type="scientific">Laccaria amethystina LaAM-08-1</name>
    <dbReference type="NCBI Taxonomy" id="1095629"/>
    <lineage>
        <taxon>Eukaryota</taxon>
        <taxon>Fungi</taxon>
        <taxon>Dikarya</taxon>
        <taxon>Basidiomycota</taxon>
        <taxon>Agaricomycotina</taxon>
        <taxon>Agaricomycetes</taxon>
        <taxon>Agaricomycetidae</taxon>
        <taxon>Agaricales</taxon>
        <taxon>Agaricineae</taxon>
        <taxon>Hydnangiaceae</taxon>
        <taxon>Laccaria</taxon>
    </lineage>
</organism>
<dbReference type="EMBL" id="KN838557">
    <property type="protein sequence ID" value="KIK05816.1"/>
    <property type="molecule type" value="Genomic_DNA"/>
</dbReference>
<proteinExistence type="predicted"/>
<accession>A0A0C9XL84</accession>
<dbReference type="HOGENOM" id="CLU_2904527_0_0_1"/>
<evidence type="ECO:0000313" key="2">
    <source>
        <dbReference type="Proteomes" id="UP000054477"/>
    </source>
</evidence>
<protein>
    <submittedName>
        <fullName evidence="1">Uncharacterized protein</fullName>
    </submittedName>
</protein>
<name>A0A0C9XL84_9AGAR</name>
<gene>
    <name evidence="1" type="ORF">K443DRAFT_638667</name>
</gene>
<keyword evidence="2" id="KW-1185">Reference proteome</keyword>
<dbReference type="Proteomes" id="UP000054477">
    <property type="component" value="Unassembled WGS sequence"/>
</dbReference>
<sequence>MDCEWHLILMHLYSKPNVAQPHRPQREHNTLTPSSCHIQPLNFLFVLVPQLRINTWILPLSP</sequence>
<reference evidence="1 2" key="1">
    <citation type="submission" date="2014-04" db="EMBL/GenBank/DDBJ databases">
        <authorList>
            <consortium name="DOE Joint Genome Institute"/>
            <person name="Kuo A."/>
            <person name="Kohler A."/>
            <person name="Nagy L.G."/>
            <person name="Floudas D."/>
            <person name="Copeland A."/>
            <person name="Barry K.W."/>
            <person name="Cichocki N."/>
            <person name="Veneault-Fourrey C."/>
            <person name="LaButti K."/>
            <person name="Lindquist E.A."/>
            <person name="Lipzen A."/>
            <person name="Lundell T."/>
            <person name="Morin E."/>
            <person name="Murat C."/>
            <person name="Sun H."/>
            <person name="Tunlid A."/>
            <person name="Henrissat B."/>
            <person name="Grigoriev I.V."/>
            <person name="Hibbett D.S."/>
            <person name="Martin F."/>
            <person name="Nordberg H.P."/>
            <person name="Cantor M.N."/>
            <person name="Hua S.X."/>
        </authorList>
    </citation>
    <scope>NUCLEOTIDE SEQUENCE [LARGE SCALE GENOMIC DNA]</scope>
    <source>
        <strain evidence="1 2">LaAM-08-1</strain>
    </source>
</reference>
<evidence type="ECO:0000313" key="1">
    <source>
        <dbReference type="EMBL" id="KIK05816.1"/>
    </source>
</evidence>
<dbReference type="AlphaFoldDB" id="A0A0C9XL84"/>